<dbReference type="InterPro" id="IPR013114">
    <property type="entry name" value="FabA_FabZ"/>
</dbReference>
<evidence type="ECO:0000313" key="2">
    <source>
        <dbReference type="EMBL" id="MCX5567776.1"/>
    </source>
</evidence>
<accession>A0A9X3DXJ9</accession>
<organism evidence="2 3">
    <name type="scientific">Kaistia nematophila</name>
    <dbReference type="NCBI Taxonomy" id="2994654"/>
    <lineage>
        <taxon>Bacteria</taxon>
        <taxon>Pseudomonadati</taxon>
        <taxon>Pseudomonadota</taxon>
        <taxon>Alphaproteobacteria</taxon>
        <taxon>Hyphomicrobiales</taxon>
        <taxon>Kaistiaceae</taxon>
        <taxon>Kaistia</taxon>
    </lineage>
</organism>
<dbReference type="GO" id="GO:0016829">
    <property type="term" value="F:lyase activity"/>
    <property type="evidence" value="ECO:0007669"/>
    <property type="project" value="UniProtKB-KW"/>
</dbReference>
<name>A0A9X3DXJ9_9HYPH</name>
<dbReference type="SUPFAM" id="SSF54637">
    <property type="entry name" value="Thioesterase/thiol ester dehydrase-isomerase"/>
    <property type="match status" value="1"/>
</dbReference>
<protein>
    <submittedName>
        <fullName evidence="2">Beta-hydroxyacyl-ACP dehydratase</fullName>
    </submittedName>
</protein>
<sequence>MRLEYFQMIDRIVDFDAANGRIHAKAFVPEASPVFEGHFPGYPILPGVLLIETMAQASGFLILGLNGLSRMPFFAGSKKAKFRKFIEPGAELDVYATLTHDGSGFGVTEAKIESNGPVCDAELTLRVMDFPAPELIENMRERVRQIGLVPVGDTA</sequence>
<keyword evidence="1" id="KW-0456">Lyase</keyword>
<dbReference type="RefSeq" id="WP_266336753.1">
    <property type="nucleotide sequence ID" value="NZ_JAPKNK010000001.1"/>
</dbReference>
<proteinExistence type="predicted"/>
<dbReference type="CDD" id="cd01288">
    <property type="entry name" value="FabZ"/>
    <property type="match status" value="1"/>
</dbReference>
<dbReference type="PANTHER" id="PTHR30272:SF1">
    <property type="entry name" value="3-HYDROXYACYL-[ACYL-CARRIER-PROTEIN] DEHYDRATASE"/>
    <property type="match status" value="1"/>
</dbReference>
<gene>
    <name evidence="2" type="ORF">OSH07_01075</name>
</gene>
<dbReference type="Gene3D" id="3.10.129.10">
    <property type="entry name" value="Hotdog Thioesterase"/>
    <property type="match status" value="1"/>
</dbReference>
<dbReference type="PANTHER" id="PTHR30272">
    <property type="entry name" value="3-HYDROXYACYL-[ACYL-CARRIER-PROTEIN] DEHYDRATASE"/>
    <property type="match status" value="1"/>
</dbReference>
<comment type="caution">
    <text evidence="2">The sequence shown here is derived from an EMBL/GenBank/DDBJ whole genome shotgun (WGS) entry which is preliminary data.</text>
</comment>
<dbReference type="Pfam" id="PF07977">
    <property type="entry name" value="FabA"/>
    <property type="match status" value="1"/>
</dbReference>
<evidence type="ECO:0000313" key="3">
    <source>
        <dbReference type="Proteomes" id="UP001144805"/>
    </source>
</evidence>
<reference evidence="2" key="1">
    <citation type="submission" date="2022-11" db="EMBL/GenBank/DDBJ databases">
        <title>Biodiversity and phylogenetic relationships of bacteria.</title>
        <authorList>
            <person name="Machado R.A.R."/>
            <person name="Bhat A."/>
            <person name="Loulou A."/>
            <person name="Kallel S."/>
        </authorList>
    </citation>
    <scope>NUCLEOTIDE SEQUENCE</scope>
    <source>
        <strain evidence="2">K-TC2</strain>
    </source>
</reference>
<evidence type="ECO:0000256" key="1">
    <source>
        <dbReference type="ARBA" id="ARBA00023239"/>
    </source>
</evidence>
<keyword evidence="3" id="KW-1185">Reference proteome</keyword>
<dbReference type="EMBL" id="JAPKNK010000001">
    <property type="protein sequence ID" value="MCX5567776.1"/>
    <property type="molecule type" value="Genomic_DNA"/>
</dbReference>
<dbReference type="Proteomes" id="UP001144805">
    <property type="component" value="Unassembled WGS sequence"/>
</dbReference>
<dbReference type="AlphaFoldDB" id="A0A9X3DXJ9"/>
<dbReference type="InterPro" id="IPR029069">
    <property type="entry name" value="HotDog_dom_sf"/>
</dbReference>